<name>A0A0B7HK85_9FLAO</name>
<evidence type="ECO:0008006" key="10">
    <source>
        <dbReference type="Google" id="ProtNLM"/>
    </source>
</evidence>
<feature type="transmembrane region" description="Helical" evidence="7">
    <location>
        <begin position="63"/>
        <end position="85"/>
    </location>
</feature>
<keyword evidence="5 7" id="KW-1133">Transmembrane helix</keyword>
<accession>A0A0B7HK85</accession>
<reference evidence="8 9" key="1">
    <citation type="submission" date="2015-01" db="EMBL/GenBank/DDBJ databases">
        <authorList>
            <person name="Xiang T."/>
            <person name="Song Y."/>
            <person name="Huang L."/>
            <person name="Wang B."/>
            <person name="Wu P."/>
        </authorList>
    </citation>
    <scope>NUCLEOTIDE SEQUENCE [LARGE SCALE GENOMIC DNA]</scope>
    <source>
        <strain evidence="8 9">Cc12</strain>
    </source>
</reference>
<evidence type="ECO:0000313" key="9">
    <source>
        <dbReference type="Proteomes" id="UP000044026"/>
    </source>
</evidence>
<dbReference type="PANTHER" id="PTHR33884">
    <property type="entry name" value="UPF0410 PROTEIN YMGE"/>
    <property type="match status" value="1"/>
</dbReference>
<keyword evidence="4 7" id="KW-0812">Transmembrane</keyword>
<protein>
    <recommendedName>
        <fullName evidence="10">GlsB/YeaQ/YmgE family stress response membrane protein</fullName>
    </recommendedName>
</protein>
<comment type="similarity">
    <text evidence="2">Belongs to the UPF0410 family.</text>
</comment>
<sequence>MFLWEQVSLGTLIIGAIAGWLGGTIYKGSGLGLIGNIIVGILGSFVGYWLLGTVLNISLGGGWIGAIFTGAAGAIVILFLLNLIFKGKK</sequence>
<evidence type="ECO:0000256" key="5">
    <source>
        <dbReference type="ARBA" id="ARBA00022989"/>
    </source>
</evidence>
<evidence type="ECO:0000256" key="3">
    <source>
        <dbReference type="ARBA" id="ARBA00022475"/>
    </source>
</evidence>
<dbReference type="AlphaFoldDB" id="A0A0B7HK85"/>
<evidence type="ECO:0000256" key="4">
    <source>
        <dbReference type="ARBA" id="ARBA00022692"/>
    </source>
</evidence>
<dbReference type="Pfam" id="PF04226">
    <property type="entry name" value="Transgly_assoc"/>
    <property type="match status" value="1"/>
</dbReference>
<dbReference type="GO" id="GO:0005886">
    <property type="term" value="C:plasma membrane"/>
    <property type="evidence" value="ECO:0007669"/>
    <property type="project" value="UniProtKB-SubCell"/>
</dbReference>
<feature type="transmembrane region" description="Helical" evidence="7">
    <location>
        <begin position="6"/>
        <end position="26"/>
    </location>
</feature>
<evidence type="ECO:0000313" key="8">
    <source>
        <dbReference type="EMBL" id="CEN39650.1"/>
    </source>
</evidence>
<dbReference type="EMBL" id="CDOE01000075">
    <property type="protein sequence ID" value="CEN39650.1"/>
    <property type="molecule type" value="Genomic_DNA"/>
</dbReference>
<evidence type="ECO:0000256" key="6">
    <source>
        <dbReference type="ARBA" id="ARBA00023136"/>
    </source>
</evidence>
<comment type="subcellular location">
    <subcellularLocation>
        <location evidence="1">Cell membrane</location>
        <topology evidence="1">Multi-pass membrane protein</topology>
    </subcellularLocation>
</comment>
<dbReference type="InterPro" id="IPR007341">
    <property type="entry name" value="Transgly_assoc"/>
</dbReference>
<evidence type="ECO:0000256" key="1">
    <source>
        <dbReference type="ARBA" id="ARBA00004651"/>
    </source>
</evidence>
<dbReference type="Proteomes" id="UP000044026">
    <property type="component" value="Unassembled WGS sequence"/>
</dbReference>
<proteinExistence type="inferred from homology"/>
<dbReference type="PANTHER" id="PTHR33884:SF3">
    <property type="entry name" value="UPF0410 PROTEIN YMGE"/>
    <property type="match status" value="1"/>
</dbReference>
<organism evidence="8 9">
    <name type="scientific">Capnocytophaga canimorsus</name>
    <dbReference type="NCBI Taxonomy" id="28188"/>
    <lineage>
        <taxon>Bacteria</taxon>
        <taxon>Pseudomonadati</taxon>
        <taxon>Bacteroidota</taxon>
        <taxon>Flavobacteriia</taxon>
        <taxon>Flavobacteriales</taxon>
        <taxon>Flavobacteriaceae</taxon>
        <taxon>Capnocytophaga</taxon>
    </lineage>
</organism>
<keyword evidence="6 7" id="KW-0472">Membrane</keyword>
<keyword evidence="3" id="KW-1003">Cell membrane</keyword>
<gene>
    <name evidence="8" type="ORF">CCAN12_770027</name>
</gene>
<feature type="transmembrane region" description="Helical" evidence="7">
    <location>
        <begin position="33"/>
        <end position="51"/>
    </location>
</feature>
<evidence type="ECO:0000256" key="7">
    <source>
        <dbReference type="SAM" id="Phobius"/>
    </source>
</evidence>
<evidence type="ECO:0000256" key="2">
    <source>
        <dbReference type="ARBA" id="ARBA00011006"/>
    </source>
</evidence>